<dbReference type="AlphaFoldDB" id="A0A0L6UTN5"/>
<proteinExistence type="predicted"/>
<accession>A0A0L6UTN5</accession>
<evidence type="ECO:0000256" key="1">
    <source>
        <dbReference type="SAM" id="MobiDB-lite"/>
    </source>
</evidence>
<keyword evidence="3" id="KW-1185">Reference proteome</keyword>
<dbReference type="EMBL" id="LAVV01008807">
    <property type="protein sequence ID" value="KNZ51888.1"/>
    <property type="molecule type" value="Genomic_DNA"/>
</dbReference>
<gene>
    <name evidence="2" type="ORF">VP01_3775g2</name>
</gene>
<feature type="region of interest" description="Disordered" evidence="1">
    <location>
        <begin position="536"/>
        <end position="559"/>
    </location>
</feature>
<dbReference type="Proteomes" id="UP000037035">
    <property type="component" value="Unassembled WGS sequence"/>
</dbReference>
<reference evidence="2 3" key="1">
    <citation type="submission" date="2015-08" db="EMBL/GenBank/DDBJ databases">
        <title>Next Generation Sequencing and Analysis of the Genome of Puccinia sorghi L Schw, the Causal Agent of Maize Common Rust.</title>
        <authorList>
            <person name="Rochi L."/>
            <person name="Burguener G."/>
            <person name="Darino M."/>
            <person name="Turjanski A."/>
            <person name="Kreff E."/>
            <person name="Dieguez M.J."/>
            <person name="Sacco F."/>
        </authorList>
    </citation>
    <scope>NUCLEOTIDE SEQUENCE [LARGE SCALE GENOMIC DNA]</scope>
    <source>
        <strain evidence="2 3">RO10H11247</strain>
    </source>
</reference>
<evidence type="ECO:0000313" key="2">
    <source>
        <dbReference type="EMBL" id="KNZ51888.1"/>
    </source>
</evidence>
<evidence type="ECO:0000313" key="3">
    <source>
        <dbReference type="Proteomes" id="UP000037035"/>
    </source>
</evidence>
<organism evidence="2 3">
    <name type="scientific">Puccinia sorghi</name>
    <dbReference type="NCBI Taxonomy" id="27349"/>
    <lineage>
        <taxon>Eukaryota</taxon>
        <taxon>Fungi</taxon>
        <taxon>Dikarya</taxon>
        <taxon>Basidiomycota</taxon>
        <taxon>Pucciniomycotina</taxon>
        <taxon>Pucciniomycetes</taxon>
        <taxon>Pucciniales</taxon>
        <taxon>Pucciniaceae</taxon>
        <taxon>Puccinia</taxon>
    </lineage>
</organism>
<name>A0A0L6UTN5_9BASI</name>
<dbReference type="VEuPathDB" id="FungiDB:VP01_3775g2"/>
<feature type="region of interest" description="Disordered" evidence="1">
    <location>
        <begin position="341"/>
        <end position="361"/>
    </location>
</feature>
<sequence length="559" mass="63451">MLLCPNFYLFFTWKGPLVVSVLTCNNSTFPCLSQQEEANMKSGFPYLVQVDNISAVFTVADYFTITILYSNIHPKPSINTHSTTKCILFAWLTGLMAISGRPHMSACYFKKDIRKHIEIYRYIYDTELIQFSSLTSPVIRCLLIGSGVYTYIYMCVCFSKDQSILIPHQAITSTFCLVRLNPTQQPQMLITLILLFLTPISFLLFHDNAFYVIKIRSTDLLPPPHFPSSPNHISHKSTILLQFHPPRIPINNIPSWITNAAPPASGNSARIKRFQHKPFPKGFNFKWKIPTCSYFSFIEFFRIKTSLIMRFSILFFPCTTHELWYICVACLSPTSERELSENCQPQATTNQNHSNHPGHTDPSLLGSFPTHQCHHLLTVSHLPSYVSSSVLLCPLGLDLVFKIVELAPPLLSREQAQNRPNSNVSLGDRKPVQKFFYFISTMSLNKSNGRFSQDSNSSLKNIPNKNFQPQCVYHPYSSLVELLSSSSYSCTQLRDKSVVSCFHSRDTGSQPINSKQTLLASLWRHRLTANQQLPNFASPGAQHAKNKKQSRIPNVIIHG</sequence>
<feature type="compositionally biased region" description="Polar residues" evidence="1">
    <location>
        <begin position="341"/>
        <end position="357"/>
    </location>
</feature>
<comment type="caution">
    <text evidence="2">The sequence shown here is derived from an EMBL/GenBank/DDBJ whole genome shotgun (WGS) entry which is preliminary data.</text>
</comment>
<protein>
    <submittedName>
        <fullName evidence="2">Putative signal peptide protein</fullName>
    </submittedName>
</protein>